<feature type="region of interest" description="Disordered" evidence="1">
    <location>
        <begin position="66"/>
        <end position="141"/>
    </location>
</feature>
<sequence length="168" mass="18121">MGDNSLDWAYVIGNLSDSDEIMSMIINDSKDKIPADKLQQQESQEGSKTLVLPAVQPYKKSHVIGDVEAGSSSGQTGMITSGGSLINPLGFPYRSQKQQQDAHSPPPPSESGIQSSPDQLLTPSVIPVNKRGKKATHGVIEAGEKKKLTMLKNRISAAKSRARRRVNI</sequence>
<reference evidence="2 3" key="1">
    <citation type="submission" date="2013-09" db="EMBL/GenBank/DDBJ databases">
        <title>Corchorus capsularis genome sequencing.</title>
        <authorList>
            <person name="Alam M."/>
            <person name="Haque M.S."/>
            <person name="Islam M.S."/>
            <person name="Emdad E.M."/>
            <person name="Islam M.M."/>
            <person name="Ahmed B."/>
            <person name="Halim A."/>
            <person name="Hossen Q.M.M."/>
            <person name="Hossain M.Z."/>
            <person name="Ahmed R."/>
            <person name="Khan M.M."/>
            <person name="Islam R."/>
            <person name="Rashid M.M."/>
            <person name="Khan S.A."/>
            <person name="Rahman M.S."/>
            <person name="Alam M."/>
        </authorList>
    </citation>
    <scope>NUCLEOTIDE SEQUENCE [LARGE SCALE GENOMIC DNA]</scope>
    <source>
        <strain evidence="3">cv. CVL-1</strain>
        <tissue evidence="2">Whole seedling</tissue>
    </source>
</reference>
<protein>
    <recommendedName>
        <fullName evidence="4">BZIP domain-containing protein</fullName>
    </recommendedName>
</protein>
<proteinExistence type="predicted"/>
<evidence type="ECO:0008006" key="4">
    <source>
        <dbReference type="Google" id="ProtNLM"/>
    </source>
</evidence>
<dbReference type="Proteomes" id="UP000188268">
    <property type="component" value="Unassembled WGS sequence"/>
</dbReference>
<feature type="compositionally biased region" description="Polar residues" evidence="1">
    <location>
        <begin position="111"/>
        <end position="122"/>
    </location>
</feature>
<keyword evidence="3" id="KW-1185">Reference proteome</keyword>
<comment type="caution">
    <text evidence="2">The sequence shown here is derived from an EMBL/GenBank/DDBJ whole genome shotgun (WGS) entry which is preliminary data.</text>
</comment>
<dbReference type="OMA" id="WEKAKRC"/>
<evidence type="ECO:0000313" key="2">
    <source>
        <dbReference type="EMBL" id="OMO49518.1"/>
    </source>
</evidence>
<evidence type="ECO:0000256" key="1">
    <source>
        <dbReference type="SAM" id="MobiDB-lite"/>
    </source>
</evidence>
<feature type="compositionally biased region" description="Polar residues" evidence="1">
    <location>
        <begin position="70"/>
        <end position="84"/>
    </location>
</feature>
<evidence type="ECO:0000313" key="3">
    <source>
        <dbReference type="Proteomes" id="UP000188268"/>
    </source>
</evidence>
<dbReference type="AlphaFoldDB" id="A0A1R3FUK0"/>
<dbReference type="EMBL" id="AWWV01016463">
    <property type="protein sequence ID" value="OMO49518.1"/>
    <property type="molecule type" value="Genomic_DNA"/>
</dbReference>
<gene>
    <name evidence="2" type="ORF">CCACVL1_30958</name>
</gene>
<organism evidence="2 3">
    <name type="scientific">Corchorus capsularis</name>
    <name type="common">Jute</name>
    <dbReference type="NCBI Taxonomy" id="210143"/>
    <lineage>
        <taxon>Eukaryota</taxon>
        <taxon>Viridiplantae</taxon>
        <taxon>Streptophyta</taxon>
        <taxon>Embryophyta</taxon>
        <taxon>Tracheophyta</taxon>
        <taxon>Spermatophyta</taxon>
        <taxon>Magnoliopsida</taxon>
        <taxon>eudicotyledons</taxon>
        <taxon>Gunneridae</taxon>
        <taxon>Pentapetalae</taxon>
        <taxon>rosids</taxon>
        <taxon>malvids</taxon>
        <taxon>Malvales</taxon>
        <taxon>Malvaceae</taxon>
        <taxon>Grewioideae</taxon>
        <taxon>Apeibeae</taxon>
        <taxon>Corchorus</taxon>
    </lineage>
</organism>
<dbReference type="OrthoDB" id="981343at2759"/>
<name>A0A1R3FUK0_COCAP</name>
<accession>A0A1R3FUK0</accession>
<dbReference type="Gramene" id="OMO49518">
    <property type="protein sequence ID" value="OMO49518"/>
    <property type="gene ID" value="CCACVL1_30958"/>
</dbReference>